<dbReference type="RefSeq" id="WP_083711884.1">
    <property type="nucleotide sequence ID" value="NZ_FTMI01000005.1"/>
</dbReference>
<dbReference type="Gene3D" id="1.10.10.10">
    <property type="entry name" value="Winged helix-like DNA-binding domain superfamily/Winged helix DNA-binding domain"/>
    <property type="match status" value="1"/>
</dbReference>
<dbReference type="CDD" id="cd07377">
    <property type="entry name" value="WHTH_GntR"/>
    <property type="match status" value="1"/>
</dbReference>
<evidence type="ECO:0000256" key="5">
    <source>
        <dbReference type="ARBA" id="ARBA00023163"/>
    </source>
</evidence>
<proteinExistence type="inferred from homology"/>
<keyword evidence="5" id="KW-0804">Transcription</keyword>
<reference evidence="9" key="1">
    <citation type="submission" date="2017-01" db="EMBL/GenBank/DDBJ databases">
        <authorList>
            <person name="Varghese N."/>
            <person name="Submissions S."/>
        </authorList>
    </citation>
    <scope>NUCLEOTIDE SEQUENCE [LARGE SCALE GENOMIC DNA]</scope>
    <source>
        <strain evidence="9">3bp</strain>
    </source>
</reference>
<feature type="domain" description="HTH gntR-type" evidence="7">
    <location>
        <begin position="31"/>
        <end position="99"/>
    </location>
</feature>
<gene>
    <name evidence="8" type="ORF">SAMN05518682_2750</name>
</gene>
<protein>
    <submittedName>
        <fullName evidence="8">Transcriptional regulator, GntR family</fullName>
    </submittedName>
</protein>
<dbReference type="InterPro" id="IPR051446">
    <property type="entry name" value="HTH_trans_reg/aminotransferase"/>
</dbReference>
<dbReference type="SMART" id="SM00345">
    <property type="entry name" value="HTH_GNTR"/>
    <property type="match status" value="1"/>
</dbReference>
<dbReference type="PROSITE" id="PS50949">
    <property type="entry name" value="HTH_GNTR"/>
    <property type="match status" value="1"/>
</dbReference>
<evidence type="ECO:0000256" key="6">
    <source>
        <dbReference type="SAM" id="MobiDB-lite"/>
    </source>
</evidence>
<comment type="similarity">
    <text evidence="1">In the C-terminal section; belongs to the class-I pyridoxal-phosphate-dependent aminotransferase family.</text>
</comment>
<evidence type="ECO:0000259" key="7">
    <source>
        <dbReference type="PROSITE" id="PS50949"/>
    </source>
</evidence>
<dbReference type="SUPFAM" id="SSF46785">
    <property type="entry name" value="Winged helix' DNA-binding domain"/>
    <property type="match status" value="1"/>
</dbReference>
<dbReference type="Proteomes" id="UP000186235">
    <property type="component" value="Unassembled WGS sequence"/>
</dbReference>
<dbReference type="EMBL" id="FTMI01000005">
    <property type="protein sequence ID" value="SIQ52979.1"/>
    <property type="molecule type" value="Genomic_DNA"/>
</dbReference>
<dbReference type="InterPro" id="IPR036388">
    <property type="entry name" value="WH-like_DNA-bd_sf"/>
</dbReference>
<evidence type="ECO:0000256" key="4">
    <source>
        <dbReference type="ARBA" id="ARBA00023125"/>
    </source>
</evidence>
<dbReference type="InterPro" id="IPR036390">
    <property type="entry name" value="WH_DNA-bd_sf"/>
</dbReference>
<organism evidence="8 9">
    <name type="scientific">Cellulosimicrobium aquatile</name>
    <dbReference type="NCBI Taxonomy" id="1612203"/>
    <lineage>
        <taxon>Bacteria</taxon>
        <taxon>Bacillati</taxon>
        <taxon>Actinomycetota</taxon>
        <taxon>Actinomycetes</taxon>
        <taxon>Micrococcales</taxon>
        <taxon>Promicromonosporaceae</taxon>
        <taxon>Cellulosimicrobium</taxon>
    </lineage>
</organism>
<accession>A0A1N6THX8</accession>
<evidence type="ECO:0000256" key="2">
    <source>
        <dbReference type="ARBA" id="ARBA00022898"/>
    </source>
</evidence>
<dbReference type="InterPro" id="IPR015421">
    <property type="entry name" value="PyrdxlP-dep_Trfase_major"/>
</dbReference>
<dbReference type="PANTHER" id="PTHR46577:SF1">
    <property type="entry name" value="HTH-TYPE TRANSCRIPTIONAL REGULATORY PROTEIN GABR"/>
    <property type="match status" value="1"/>
</dbReference>
<dbReference type="Pfam" id="PF00392">
    <property type="entry name" value="GntR"/>
    <property type="match status" value="1"/>
</dbReference>
<dbReference type="GO" id="GO:0003677">
    <property type="term" value="F:DNA binding"/>
    <property type="evidence" value="ECO:0007669"/>
    <property type="project" value="UniProtKB-KW"/>
</dbReference>
<evidence type="ECO:0000313" key="8">
    <source>
        <dbReference type="EMBL" id="SIQ52979.1"/>
    </source>
</evidence>
<dbReference type="InterPro" id="IPR015424">
    <property type="entry name" value="PyrdxlP-dep_Trfase"/>
</dbReference>
<dbReference type="PANTHER" id="PTHR46577">
    <property type="entry name" value="HTH-TYPE TRANSCRIPTIONAL REGULATORY PROTEIN GABR"/>
    <property type="match status" value="1"/>
</dbReference>
<dbReference type="CDD" id="cd00609">
    <property type="entry name" value="AAT_like"/>
    <property type="match status" value="1"/>
</dbReference>
<keyword evidence="4" id="KW-0238">DNA-binding</keyword>
<dbReference type="PRINTS" id="PR00035">
    <property type="entry name" value="HTHGNTR"/>
</dbReference>
<dbReference type="Pfam" id="PF00155">
    <property type="entry name" value="Aminotran_1_2"/>
    <property type="match status" value="1"/>
</dbReference>
<keyword evidence="9" id="KW-1185">Reference proteome</keyword>
<dbReference type="GO" id="GO:0003700">
    <property type="term" value="F:DNA-binding transcription factor activity"/>
    <property type="evidence" value="ECO:0007669"/>
    <property type="project" value="InterPro"/>
</dbReference>
<dbReference type="GO" id="GO:0030170">
    <property type="term" value="F:pyridoxal phosphate binding"/>
    <property type="evidence" value="ECO:0007669"/>
    <property type="project" value="InterPro"/>
</dbReference>
<sequence>MSLAPAGTVDVHRHLSPAAAARLLGRWHAGGPAYTALADALRAAVLAGTLAPHTRLPSERDLAVALGVSRTTTAAAYGRLRELGFARSRTGSGTVVVLPRPSARRPADRAAGGDAPPGPAPRTAPIDLADLSQATSAAPSGLHAAYSRALERLPEYLSGGGYEPYGLGVLREALADHHTRRGTPTTPDEVLVTTGAQHAITTLADTLLGAGDRAVVQSPTYYHAMESLRRAGARLVPVPVGRGGHGARGSDDHDAPGFDVDLFDSTLRQVAPRLVYLVPDFHNPTAYTLTPEERAGVRDAAARHRVTVVGDETLTDLDLDGDPDATGPVVEPLAGDGTSPYVVTVGSASKSFWGGLRVGWVRAHPDLVARLARTRQSADIATAVLEQLTVVELLDDAPAVLAERRRTLRAQRDLLCGLLARALPQWRVDAPEGGLSLWVDLGAPVAQALAAAAAAEGVLVNAGPTFTPDGSAADRLRLTFSRPPEQLEHAVARLAAAWARVAG</sequence>
<dbReference type="InterPro" id="IPR004839">
    <property type="entry name" value="Aminotransferase_I/II_large"/>
</dbReference>
<feature type="region of interest" description="Disordered" evidence="6">
    <location>
        <begin position="99"/>
        <end position="125"/>
    </location>
</feature>
<dbReference type="AlphaFoldDB" id="A0A1N6THX8"/>
<name>A0A1N6THX8_9MICO</name>
<evidence type="ECO:0000256" key="1">
    <source>
        <dbReference type="ARBA" id="ARBA00005384"/>
    </source>
</evidence>
<evidence type="ECO:0000256" key="3">
    <source>
        <dbReference type="ARBA" id="ARBA00023015"/>
    </source>
</evidence>
<dbReference type="InterPro" id="IPR000524">
    <property type="entry name" value="Tscrpt_reg_HTH_GntR"/>
</dbReference>
<dbReference type="SUPFAM" id="SSF53383">
    <property type="entry name" value="PLP-dependent transferases"/>
    <property type="match status" value="1"/>
</dbReference>
<dbReference type="Gene3D" id="3.40.640.10">
    <property type="entry name" value="Type I PLP-dependent aspartate aminotransferase-like (Major domain)"/>
    <property type="match status" value="1"/>
</dbReference>
<keyword evidence="3" id="KW-0805">Transcription regulation</keyword>
<keyword evidence="2" id="KW-0663">Pyridoxal phosphate</keyword>
<evidence type="ECO:0000313" key="9">
    <source>
        <dbReference type="Proteomes" id="UP000186235"/>
    </source>
</evidence>